<evidence type="ECO:0000313" key="1">
    <source>
        <dbReference type="Proteomes" id="UP000887565"/>
    </source>
</evidence>
<reference evidence="2" key="1">
    <citation type="submission" date="2022-11" db="UniProtKB">
        <authorList>
            <consortium name="WormBaseParasite"/>
        </authorList>
    </citation>
    <scope>IDENTIFICATION</scope>
</reference>
<sequence>MKSNADNEIYFKGRNGSRGRFLDADETFVGEVSSSTKFFSSLTRFREIGLLGFPESSDQSIISSFDPLIISSTDQSIHLNN</sequence>
<organism evidence="1 2">
    <name type="scientific">Romanomermis culicivorax</name>
    <name type="common">Nematode worm</name>
    <dbReference type="NCBI Taxonomy" id="13658"/>
    <lineage>
        <taxon>Eukaryota</taxon>
        <taxon>Metazoa</taxon>
        <taxon>Ecdysozoa</taxon>
        <taxon>Nematoda</taxon>
        <taxon>Enoplea</taxon>
        <taxon>Dorylaimia</taxon>
        <taxon>Mermithida</taxon>
        <taxon>Mermithoidea</taxon>
        <taxon>Mermithidae</taxon>
        <taxon>Romanomermis</taxon>
    </lineage>
</organism>
<evidence type="ECO:0000313" key="2">
    <source>
        <dbReference type="WBParaSite" id="nRc.2.0.1.t26239-RA"/>
    </source>
</evidence>
<dbReference type="WBParaSite" id="nRc.2.0.1.t26239-RA">
    <property type="protein sequence ID" value="nRc.2.0.1.t26239-RA"/>
    <property type="gene ID" value="nRc.2.0.1.g26239"/>
</dbReference>
<dbReference type="Proteomes" id="UP000887565">
    <property type="component" value="Unplaced"/>
</dbReference>
<accession>A0A915JJA0</accession>
<keyword evidence="1" id="KW-1185">Reference proteome</keyword>
<protein>
    <submittedName>
        <fullName evidence="2">Uncharacterized protein</fullName>
    </submittedName>
</protein>
<dbReference type="AlphaFoldDB" id="A0A915JJA0"/>
<proteinExistence type="predicted"/>
<name>A0A915JJA0_ROMCU</name>